<dbReference type="Gene3D" id="3.40.50.720">
    <property type="entry name" value="NAD(P)-binding Rossmann-like Domain"/>
    <property type="match status" value="1"/>
</dbReference>
<dbReference type="SUPFAM" id="SSF51735">
    <property type="entry name" value="NAD(P)-binding Rossmann-fold domains"/>
    <property type="match status" value="1"/>
</dbReference>
<accession>A0A1X2H327</accession>
<keyword evidence="3" id="KW-1185">Reference proteome</keyword>
<evidence type="ECO:0000259" key="1">
    <source>
        <dbReference type="Pfam" id="PF22917"/>
    </source>
</evidence>
<evidence type="ECO:0000313" key="2">
    <source>
        <dbReference type="EMBL" id="ORY92210.1"/>
    </source>
</evidence>
<dbReference type="OrthoDB" id="1731983at2759"/>
<dbReference type="PANTHER" id="PTHR32487:SF0">
    <property type="entry name" value="3-OXO-DELTA(4,5)-STEROID 5-BETA-REDUCTASE"/>
    <property type="match status" value="1"/>
</dbReference>
<dbReference type="InParanoid" id="A0A1X2H327"/>
<dbReference type="Pfam" id="PF22917">
    <property type="entry name" value="PRISE"/>
    <property type="match status" value="1"/>
</dbReference>
<dbReference type="Proteomes" id="UP000242180">
    <property type="component" value="Unassembled WGS sequence"/>
</dbReference>
<comment type="caution">
    <text evidence="2">The sequence shown here is derived from an EMBL/GenBank/DDBJ whole genome shotgun (WGS) entry which is preliminary data.</text>
</comment>
<name>A0A1X2H327_SYNRA</name>
<protein>
    <recommendedName>
        <fullName evidence="1">PRISE-like Rossmann-fold domain-containing protein</fullName>
    </recommendedName>
</protein>
<dbReference type="STRING" id="13706.A0A1X2H327"/>
<dbReference type="OMA" id="CGFKQYG"/>
<dbReference type="AlphaFoldDB" id="A0A1X2H327"/>
<organism evidence="2 3">
    <name type="scientific">Syncephalastrum racemosum</name>
    <name type="common">Filamentous fungus</name>
    <dbReference type="NCBI Taxonomy" id="13706"/>
    <lineage>
        <taxon>Eukaryota</taxon>
        <taxon>Fungi</taxon>
        <taxon>Fungi incertae sedis</taxon>
        <taxon>Mucoromycota</taxon>
        <taxon>Mucoromycotina</taxon>
        <taxon>Mucoromycetes</taxon>
        <taxon>Mucorales</taxon>
        <taxon>Syncephalastraceae</taxon>
        <taxon>Syncephalastrum</taxon>
    </lineage>
</organism>
<sequence>MSTTTTTNKKTATQAAAFGEQGKGQNALIFGANGISGIAAITKLLEKPESEWAKVIAVSRRPPQLDFKDSRLVFVSIDLLNAPIPEIAKRLLDNGASEVHHAFFYAYIAKATDEETTEVNTTLLKRSLQAVENACPDLQSFTLQTGMKYYGCHIGPGQMPPMPFKEDEARAVKNSMFYYPQEDMVREHCEKNKWRWIITRPNIIIGVSKGNFMNFAVSAGLYAALQKQLGRQLEYPGNDKSYYGICDFSTATNNADFQIWAATHPNAGNNAYNITDNTKLTMRDVWTGIAKYFSLTVPEDKIAKAEEGEKPKLSFSLEEYMKANSDQWHQIASKQGLDDKAFEFATFDFLDGTVGATWPTEGTMEKAESKGWTIKTDTIQSVWETFDKMKLLHIIPS</sequence>
<reference evidence="2 3" key="1">
    <citation type="submission" date="2016-07" db="EMBL/GenBank/DDBJ databases">
        <title>Pervasive Adenine N6-methylation of Active Genes in Fungi.</title>
        <authorList>
            <consortium name="DOE Joint Genome Institute"/>
            <person name="Mondo S.J."/>
            <person name="Dannebaum R.O."/>
            <person name="Kuo R.C."/>
            <person name="Labutti K."/>
            <person name="Haridas S."/>
            <person name="Kuo A."/>
            <person name="Salamov A."/>
            <person name="Ahrendt S.R."/>
            <person name="Lipzen A."/>
            <person name="Sullivan W."/>
            <person name="Andreopoulos W.B."/>
            <person name="Clum A."/>
            <person name="Lindquist E."/>
            <person name="Daum C."/>
            <person name="Ramamoorthy G.K."/>
            <person name="Gryganskyi A."/>
            <person name="Culley D."/>
            <person name="Magnuson J.K."/>
            <person name="James T.Y."/>
            <person name="O'Malley M.A."/>
            <person name="Stajich J.E."/>
            <person name="Spatafora J.W."/>
            <person name="Visel A."/>
            <person name="Grigoriev I.V."/>
        </authorList>
    </citation>
    <scope>NUCLEOTIDE SEQUENCE [LARGE SCALE GENOMIC DNA]</scope>
    <source>
        <strain evidence="2 3">NRRL 2496</strain>
    </source>
</reference>
<evidence type="ECO:0000313" key="3">
    <source>
        <dbReference type="Proteomes" id="UP000242180"/>
    </source>
</evidence>
<dbReference type="EMBL" id="MCGN01000010">
    <property type="protein sequence ID" value="ORY92210.1"/>
    <property type="molecule type" value="Genomic_DNA"/>
</dbReference>
<dbReference type="PANTHER" id="PTHR32487">
    <property type="entry name" value="3-OXO-DELTA(4,5)-STEROID 5-BETA-REDUCTASE"/>
    <property type="match status" value="1"/>
</dbReference>
<feature type="domain" description="PRISE-like Rossmann-fold" evidence="1">
    <location>
        <begin position="27"/>
        <end position="349"/>
    </location>
</feature>
<dbReference type="CDD" id="cd08948">
    <property type="entry name" value="5beta-POR_like_SDR_a"/>
    <property type="match status" value="1"/>
</dbReference>
<proteinExistence type="predicted"/>
<gene>
    <name evidence="2" type="ORF">BCR43DRAFT_508309</name>
</gene>
<dbReference type="FunCoup" id="A0A1X2H327">
    <property type="interactions" value="18"/>
</dbReference>
<dbReference type="InterPro" id="IPR036291">
    <property type="entry name" value="NAD(P)-bd_dom_sf"/>
</dbReference>
<dbReference type="InterPro" id="IPR055222">
    <property type="entry name" value="PRISE-like_Rossmann-fold"/>
</dbReference>